<feature type="signal peptide" evidence="1">
    <location>
        <begin position="1"/>
        <end position="23"/>
    </location>
</feature>
<gene>
    <name evidence="2" type="ORF">Bealeia1_00678</name>
</gene>
<evidence type="ECO:0008006" key="4">
    <source>
        <dbReference type="Google" id="ProtNLM"/>
    </source>
</evidence>
<name>A0ABZ2C1Y8_9PROT</name>
<protein>
    <recommendedName>
        <fullName evidence="4">DUF2059 domain-containing protein</fullName>
    </recommendedName>
</protein>
<keyword evidence="1" id="KW-0732">Signal</keyword>
<evidence type="ECO:0000313" key="3">
    <source>
        <dbReference type="Proteomes" id="UP001330434"/>
    </source>
</evidence>
<feature type="chain" id="PRO_5046095769" description="DUF2059 domain-containing protein" evidence="1">
    <location>
        <begin position="24"/>
        <end position="170"/>
    </location>
</feature>
<evidence type="ECO:0000256" key="1">
    <source>
        <dbReference type="SAM" id="SignalP"/>
    </source>
</evidence>
<dbReference type="Proteomes" id="UP001330434">
    <property type="component" value="Chromosome"/>
</dbReference>
<proteinExistence type="predicted"/>
<evidence type="ECO:0000313" key="2">
    <source>
        <dbReference type="EMBL" id="WVX66499.1"/>
    </source>
</evidence>
<organism evidence="2 3">
    <name type="scientific">Candidatus Bealeia paramacronuclearis</name>
    <dbReference type="NCBI Taxonomy" id="1921001"/>
    <lineage>
        <taxon>Bacteria</taxon>
        <taxon>Pseudomonadati</taxon>
        <taxon>Pseudomonadota</taxon>
        <taxon>Alphaproteobacteria</taxon>
        <taxon>Holosporales</taxon>
        <taxon>Holosporaceae</taxon>
        <taxon>Candidatus Bealeia</taxon>
    </lineage>
</organism>
<dbReference type="RefSeq" id="WP_331255359.1">
    <property type="nucleotide sequence ID" value="NZ_CP133270.1"/>
</dbReference>
<dbReference type="EMBL" id="CP133270">
    <property type="protein sequence ID" value="WVX66499.1"/>
    <property type="molecule type" value="Genomic_DNA"/>
</dbReference>
<reference evidence="2 3" key="1">
    <citation type="journal article" date="2024" name="Environ. Microbiol.">
        <title>Novel evolutionary insights on the interactions of the Holosporales (Alphaproteobacteria) with eukaryotic hosts from comparative genomics.</title>
        <authorList>
            <person name="Giovannini M."/>
            <person name="Petroni G."/>
            <person name="Castelli M."/>
        </authorList>
    </citation>
    <scope>NUCLEOTIDE SEQUENCE [LARGE SCALE GENOMIC DNA]</scope>
    <source>
        <strain evidence="2 3">US_Bl 15I1</strain>
    </source>
</reference>
<keyword evidence="3" id="KW-1185">Reference proteome</keyword>
<sequence>MTRKLSSLWTVTLLIMSPMFSIAATQLDQERVTSAYATFKKNVHAQYAVIDGYILEIEKDTLNMENVFAKATVARELPNIKNQLTHWKNNLNLQHNFMVKTDVENYVATQIKTWSGPGNLAQRIVNSCSDDSDFSQSVRTKSSAIVNLLIPEFKGELWKIAQRFLTDAEK</sequence>
<accession>A0ABZ2C1Y8</accession>